<feature type="domain" description="HTH CENPB-type" evidence="3">
    <location>
        <begin position="66"/>
        <end position="145"/>
    </location>
</feature>
<dbReference type="Proteomes" id="UP001160148">
    <property type="component" value="Unassembled WGS sequence"/>
</dbReference>
<comment type="caution">
    <text evidence="4">The sequence shown here is derived from an EMBL/GenBank/DDBJ whole genome shotgun (WGS) entry which is preliminary data.</text>
</comment>
<dbReference type="PANTHER" id="PTHR19303">
    <property type="entry name" value="TRANSPOSON"/>
    <property type="match status" value="1"/>
</dbReference>
<evidence type="ECO:0000256" key="1">
    <source>
        <dbReference type="ARBA" id="ARBA00004123"/>
    </source>
</evidence>
<keyword evidence="2" id="KW-0238">DNA-binding</keyword>
<dbReference type="PANTHER" id="PTHR19303:SF26">
    <property type="entry name" value="TIGGER TRANSPOSABLE ELEMENT-DERIVED PROTEIN 1"/>
    <property type="match status" value="1"/>
</dbReference>
<dbReference type="Pfam" id="PF03221">
    <property type="entry name" value="HTH_Tnp_Tc5"/>
    <property type="match status" value="1"/>
</dbReference>
<dbReference type="GO" id="GO:0003677">
    <property type="term" value="F:DNA binding"/>
    <property type="evidence" value="ECO:0007669"/>
    <property type="project" value="UniProtKB-KW"/>
</dbReference>
<dbReference type="PROSITE" id="PS51253">
    <property type="entry name" value="HTH_CENPB"/>
    <property type="match status" value="1"/>
</dbReference>
<dbReference type="SUPFAM" id="SSF46689">
    <property type="entry name" value="Homeodomain-like"/>
    <property type="match status" value="2"/>
</dbReference>
<dbReference type="InterPro" id="IPR036388">
    <property type="entry name" value="WH-like_DNA-bd_sf"/>
</dbReference>
<dbReference type="EMBL" id="CARXXK010000003">
    <property type="protein sequence ID" value="CAI6363299.1"/>
    <property type="molecule type" value="Genomic_DNA"/>
</dbReference>
<dbReference type="AlphaFoldDB" id="A0AAV0X4M0"/>
<dbReference type="Gene3D" id="1.10.10.60">
    <property type="entry name" value="Homeodomain-like"/>
    <property type="match status" value="1"/>
</dbReference>
<sequence>MSVKRRRNVVPLVQKIKILDKFKIGVTVASLARTYKMKESSVREIRKNEETIRRSVMESAPISNKTCFITHDVMVEKTEKALNIWIEDQTHKKVPLSSIIIREKAKQIQQHFTSSSQREGKNSSFLASKGWFEKFKNRRNLHNVKLVGESASADHLAAKNFPLELKNVISQGGYTLEHVFDADETGLFWKRMPSRTFFIKK</sequence>
<evidence type="ECO:0000256" key="2">
    <source>
        <dbReference type="ARBA" id="ARBA00023125"/>
    </source>
</evidence>
<dbReference type="Gene3D" id="1.10.10.10">
    <property type="entry name" value="Winged helix-like DNA-binding domain superfamily/Winged helix DNA-binding domain"/>
    <property type="match status" value="1"/>
</dbReference>
<evidence type="ECO:0000313" key="5">
    <source>
        <dbReference type="Proteomes" id="UP001160148"/>
    </source>
</evidence>
<name>A0AAV0X4M0_9HEMI</name>
<accession>A0AAV0X4M0</accession>
<evidence type="ECO:0000259" key="3">
    <source>
        <dbReference type="PROSITE" id="PS51253"/>
    </source>
</evidence>
<protein>
    <recommendedName>
        <fullName evidence="3">HTH CENPB-type domain-containing protein</fullName>
    </recommendedName>
</protein>
<comment type="subcellular location">
    <subcellularLocation>
        <location evidence="1">Nucleus</location>
    </subcellularLocation>
</comment>
<proteinExistence type="predicted"/>
<dbReference type="InterPro" id="IPR006600">
    <property type="entry name" value="HTH_CenpB_DNA-bd_dom"/>
</dbReference>
<keyword evidence="5" id="KW-1185">Reference proteome</keyword>
<organism evidence="4 5">
    <name type="scientific">Macrosiphum euphorbiae</name>
    <name type="common">potato aphid</name>
    <dbReference type="NCBI Taxonomy" id="13131"/>
    <lineage>
        <taxon>Eukaryota</taxon>
        <taxon>Metazoa</taxon>
        <taxon>Ecdysozoa</taxon>
        <taxon>Arthropoda</taxon>
        <taxon>Hexapoda</taxon>
        <taxon>Insecta</taxon>
        <taxon>Pterygota</taxon>
        <taxon>Neoptera</taxon>
        <taxon>Paraneoptera</taxon>
        <taxon>Hemiptera</taxon>
        <taxon>Sternorrhyncha</taxon>
        <taxon>Aphidomorpha</taxon>
        <taxon>Aphidoidea</taxon>
        <taxon>Aphididae</taxon>
        <taxon>Macrosiphini</taxon>
        <taxon>Macrosiphum</taxon>
    </lineage>
</organism>
<reference evidence="4 5" key="1">
    <citation type="submission" date="2023-01" db="EMBL/GenBank/DDBJ databases">
        <authorList>
            <person name="Whitehead M."/>
        </authorList>
    </citation>
    <scope>NUCLEOTIDE SEQUENCE [LARGE SCALE GENOMIC DNA]</scope>
</reference>
<evidence type="ECO:0000313" key="4">
    <source>
        <dbReference type="EMBL" id="CAI6363299.1"/>
    </source>
</evidence>
<dbReference type="GO" id="GO:0005634">
    <property type="term" value="C:nucleus"/>
    <property type="evidence" value="ECO:0007669"/>
    <property type="project" value="UniProtKB-SubCell"/>
</dbReference>
<dbReference type="InterPro" id="IPR009057">
    <property type="entry name" value="Homeodomain-like_sf"/>
</dbReference>
<gene>
    <name evidence="4" type="ORF">MEUPH1_LOCUS18266</name>
</gene>
<dbReference type="InterPro" id="IPR050863">
    <property type="entry name" value="CenT-Element_Derived"/>
</dbReference>
<dbReference type="SMART" id="SM00674">
    <property type="entry name" value="CENPB"/>
    <property type="match status" value="1"/>
</dbReference>